<sequence length="257" mass="28517">MLWLFESDDYPRGLSGFFVLVEIPLLLIATGIFAGSVGLAIDMWSILIARYHQSAGDQGFGLFAAVALLAGSFSVLLTQCLCPQAAGSGPPFMKVAISGINMSTYLSFRCVATKIGRNSIDSSRKSSIRTVIMTQHNASPKTALVQSKKNATRPTSSSKFMHVLALKLLRLSKYIWIQAHFPVAHLLALKNLKVSLVHYSFVVHKILRNNVIIPLKNHRQPQIASKLFQLRKRVVIIKFKKKPNGFIHHLTTELNPI</sequence>
<evidence type="ECO:0000313" key="2">
    <source>
        <dbReference type="Proteomes" id="UP001163321"/>
    </source>
</evidence>
<protein>
    <submittedName>
        <fullName evidence="1">Uncharacterized protein</fullName>
    </submittedName>
</protein>
<comment type="caution">
    <text evidence="1">The sequence shown here is derived from an EMBL/GenBank/DDBJ whole genome shotgun (WGS) entry which is preliminary data.</text>
</comment>
<gene>
    <name evidence="1" type="ORF">PsorP6_011170</name>
</gene>
<dbReference type="Proteomes" id="UP001163321">
    <property type="component" value="Chromosome 6"/>
</dbReference>
<reference evidence="1 2" key="1">
    <citation type="journal article" date="2022" name="bioRxiv">
        <title>The genome of the oomycete Peronosclerospora sorghi, a cosmopolitan pathogen of maize and sorghum, is inflated with dispersed pseudogenes.</title>
        <authorList>
            <person name="Fletcher K."/>
            <person name="Martin F."/>
            <person name="Isakeit T."/>
            <person name="Cavanaugh K."/>
            <person name="Magill C."/>
            <person name="Michelmore R."/>
        </authorList>
    </citation>
    <scope>NUCLEOTIDE SEQUENCE [LARGE SCALE GENOMIC DNA]</scope>
    <source>
        <strain evidence="1">P6</strain>
    </source>
</reference>
<name>A0ACC0VVB7_9STRA</name>
<proteinExistence type="predicted"/>
<keyword evidence="2" id="KW-1185">Reference proteome</keyword>
<dbReference type="EMBL" id="CM047585">
    <property type="protein sequence ID" value="KAI9910290.1"/>
    <property type="molecule type" value="Genomic_DNA"/>
</dbReference>
<evidence type="ECO:0000313" key="1">
    <source>
        <dbReference type="EMBL" id="KAI9910290.1"/>
    </source>
</evidence>
<organism evidence="1 2">
    <name type="scientific">Peronosclerospora sorghi</name>
    <dbReference type="NCBI Taxonomy" id="230839"/>
    <lineage>
        <taxon>Eukaryota</taxon>
        <taxon>Sar</taxon>
        <taxon>Stramenopiles</taxon>
        <taxon>Oomycota</taxon>
        <taxon>Peronosporomycetes</taxon>
        <taxon>Peronosporales</taxon>
        <taxon>Peronosporaceae</taxon>
        <taxon>Peronosclerospora</taxon>
    </lineage>
</organism>
<accession>A0ACC0VVB7</accession>